<dbReference type="InterPro" id="IPR027417">
    <property type="entry name" value="P-loop_NTPase"/>
</dbReference>
<evidence type="ECO:0000313" key="6">
    <source>
        <dbReference type="EMBL" id="KAK4767613.1"/>
    </source>
</evidence>
<name>A0AAN7QHX7_TRANT</name>
<feature type="region of interest" description="Disordered" evidence="4">
    <location>
        <begin position="471"/>
        <end position="496"/>
    </location>
</feature>
<dbReference type="Pfam" id="PF23569">
    <property type="entry name" value="NBD_SMAX1"/>
    <property type="match status" value="1"/>
</dbReference>
<dbReference type="InterPro" id="IPR004176">
    <property type="entry name" value="Clp_R_N"/>
</dbReference>
<evidence type="ECO:0000256" key="2">
    <source>
        <dbReference type="ARBA" id="ARBA00022737"/>
    </source>
</evidence>
<dbReference type="PANTHER" id="PTHR43572:SF31">
    <property type="entry name" value="PROTEIN SMAX1-LIKE 3"/>
    <property type="match status" value="1"/>
</dbReference>
<dbReference type="SUPFAM" id="SSF81923">
    <property type="entry name" value="Double Clp-N motif"/>
    <property type="match status" value="1"/>
</dbReference>
<protein>
    <recommendedName>
        <fullName evidence="5">Clp R domain-containing protein</fullName>
    </recommendedName>
</protein>
<keyword evidence="7" id="KW-1185">Reference proteome</keyword>
<evidence type="ECO:0000256" key="4">
    <source>
        <dbReference type="SAM" id="MobiDB-lite"/>
    </source>
</evidence>
<dbReference type="PROSITE" id="PS51903">
    <property type="entry name" value="CLP_R"/>
    <property type="match status" value="1"/>
</dbReference>
<dbReference type="PANTHER" id="PTHR43572">
    <property type="entry name" value="CHAPERONE PROTEIN CLPD, CHLOROPLASTIC"/>
    <property type="match status" value="1"/>
</dbReference>
<gene>
    <name evidence="6" type="ORF">SAY86_015363</name>
</gene>
<accession>A0AAN7QHX7</accession>
<feature type="domain" description="Clp R" evidence="5">
    <location>
        <begin position="9"/>
        <end position="176"/>
    </location>
</feature>
<dbReference type="InterPro" id="IPR058680">
    <property type="entry name" value="NBD_SMAX1-like"/>
</dbReference>
<dbReference type="Gene3D" id="1.10.1780.10">
    <property type="entry name" value="Clp, N-terminal domain"/>
    <property type="match status" value="1"/>
</dbReference>
<dbReference type="InterPro" id="IPR051650">
    <property type="entry name" value="SL_signaling_regulator"/>
</dbReference>
<dbReference type="SUPFAM" id="SSF52540">
    <property type="entry name" value="P-loop containing nucleoside triphosphate hydrolases"/>
    <property type="match status" value="1"/>
</dbReference>
<feature type="region of interest" description="Disordered" evidence="4">
    <location>
        <begin position="167"/>
        <end position="192"/>
    </location>
</feature>
<dbReference type="Proteomes" id="UP001346149">
    <property type="component" value="Unassembled WGS sequence"/>
</dbReference>
<proteinExistence type="inferred from homology"/>
<dbReference type="InterPro" id="IPR036628">
    <property type="entry name" value="Clp_N_dom_sf"/>
</dbReference>
<evidence type="ECO:0000259" key="5">
    <source>
        <dbReference type="PROSITE" id="PS51903"/>
    </source>
</evidence>
<dbReference type="Gene3D" id="3.40.50.300">
    <property type="entry name" value="P-loop containing nucleotide triphosphate hydrolases"/>
    <property type="match status" value="2"/>
</dbReference>
<feature type="compositionally biased region" description="Low complexity" evidence="4">
    <location>
        <begin position="171"/>
        <end position="182"/>
    </location>
</feature>
<dbReference type="EMBL" id="JAXQNO010000022">
    <property type="protein sequence ID" value="KAK4767613.1"/>
    <property type="molecule type" value="Genomic_DNA"/>
</dbReference>
<comment type="similarity">
    <text evidence="1">Belongs to the ClpA/ClpB family.</text>
</comment>
<evidence type="ECO:0000313" key="7">
    <source>
        <dbReference type="Proteomes" id="UP001346149"/>
    </source>
</evidence>
<sequence length="819" mass="90517">MRAGGSCSLQQALTLEAAALVKQAITLAKRRGHGQVTPLHVAATMLTATTGLLRTACLRSHSHPLQCKALELCFNVALNRLPAAASGPMFGIHGTAGNSHHHAPSISNALIAAFKRAQAHQRRGSIENNQSLLAVKIEMDQLVISILDDPSVSRVMREAGFSSSQVKSNVERVVSSETSSQSPPSPEPLTASINPRFVNLTNMQSVSKTPPCLSSSNQNVSKQVHSNLLYRARDEDVMHVIQNLTEKRRRSIVVVGENESIIEGVVRALADKLRSGSLPDDIAGAFKGVQLTDLQLPSFEHLSSEEAELKIGEVVSRLRSNRIHTGNGGSNGAILFLGDLRWVVENRANTKIGHLVAELGRLIQGLGEDKGIWVMGIATLQIYMRCKSGCPSLESLWRLQPITVPVGSLSFSLIADSNNVDSSCSSLIKNFEGGKLSSSSSWLRPIRVGSRQPHEDLSCCDDICSREMERETRQSSRSSSVNDNLNPPPSRLPPWLQQYKEEKKRSVTFRDEHRECYAEELQTRWNSICSSIHRQSQSSEAAFEFSSSSSSPYSPPGFPCEPQNPLMNMANRTSAEYSAWNAMEMERFERIKELAGNEMRILIQRLEDKVPWQKHIIPEIVTTILRCRSGMTKRKRNVKQLDNGVKYDTWFLFLGHDRDSKQKMAREIARFVYGSYESLATISISVGFEGFAEAANDDPRRVFLIEDVAEADRSARELFKEAIERGKLVKSSTGEEVDLKDAIIILCSSSLTTSSTAFSPTHQIHEDEEKRINPSLSLDLSISTPDGGSGAVGDPHPCQDSVEFTDNVDKLIHFEIHEL</sequence>
<dbReference type="AlphaFoldDB" id="A0AAN7QHX7"/>
<comment type="caution">
    <text evidence="6">The sequence shown here is derived from an EMBL/GenBank/DDBJ whole genome shotgun (WGS) entry which is preliminary data.</text>
</comment>
<evidence type="ECO:0000256" key="3">
    <source>
        <dbReference type="PROSITE-ProRule" id="PRU01251"/>
    </source>
</evidence>
<reference evidence="6 7" key="1">
    <citation type="journal article" date="2023" name="Hortic Res">
        <title>Pangenome of water caltrop reveals structural variations and asymmetric subgenome divergence after allopolyploidization.</title>
        <authorList>
            <person name="Zhang X."/>
            <person name="Chen Y."/>
            <person name="Wang L."/>
            <person name="Yuan Y."/>
            <person name="Fang M."/>
            <person name="Shi L."/>
            <person name="Lu R."/>
            <person name="Comes H.P."/>
            <person name="Ma Y."/>
            <person name="Chen Y."/>
            <person name="Huang G."/>
            <person name="Zhou Y."/>
            <person name="Zheng Z."/>
            <person name="Qiu Y."/>
        </authorList>
    </citation>
    <scope>NUCLEOTIDE SEQUENCE [LARGE SCALE GENOMIC DNA]</scope>
    <source>
        <strain evidence="6">F231</strain>
    </source>
</reference>
<keyword evidence="2 3" id="KW-0677">Repeat</keyword>
<evidence type="ECO:0000256" key="1">
    <source>
        <dbReference type="ARBA" id="ARBA00008675"/>
    </source>
</evidence>
<organism evidence="6 7">
    <name type="scientific">Trapa natans</name>
    <name type="common">Water chestnut</name>
    <dbReference type="NCBI Taxonomy" id="22666"/>
    <lineage>
        <taxon>Eukaryota</taxon>
        <taxon>Viridiplantae</taxon>
        <taxon>Streptophyta</taxon>
        <taxon>Embryophyta</taxon>
        <taxon>Tracheophyta</taxon>
        <taxon>Spermatophyta</taxon>
        <taxon>Magnoliopsida</taxon>
        <taxon>eudicotyledons</taxon>
        <taxon>Gunneridae</taxon>
        <taxon>Pentapetalae</taxon>
        <taxon>rosids</taxon>
        <taxon>malvids</taxon>
        <taxon>Myrtales</taxon>
        <taxon>Lythraceae</taxon>
        <taxon>Trapa</taxon>
    </lineage>
</organism>